<dbReference type="STRING" id="688867.SAMN05660236_3235"/>
<organism evidence="1 2">
    <name type="scientific">Ohtaekwangia koreensis</name>
    <dbReference type="NCBI Taxonomy" id="688867"/>
    <lineage>
        <taxon>Bacteria</taxon>
        <taxon>Pseudomonadati</taxon>
        <taxon>Bacteroidota</taxon>
        <taxon>Cytophagia</taxon>
        <taxon>Cytophagales</taxon>
        <taxon>Fulvivirgaceae</taxon>
        <taxon>Ohtaekwangia</taxon>
    </lineage>
</organism>
<proteinExistence type="predicted"/>
<protein>
    <submittedName>
        <fullName evidence="1">Uncharacterized protein</fullName>
    </submittedName>
</protein>
<accession>A0A1T5LH62</accession>
<evidence type="ECO:0000313" key="2">
    <source>
        <dbReference type="Proteomes" id="UP000190961"/>
    </source>
</evidence>
<keyword evidence="2" id="KW-1185">Reference proteome</keyword>
<dbReference type="EMBL" id="FUZU01000002">
    <property type="protein sequence ID" value="SKC75362.1"/>
    <property type="molecule type" value="Genomic_DNA"/>
</dbReference>
<dbReference type="Proteomes" id="UP000190961">
    <property type="component" value="Unassembled WGS sequence"/>
</dbReference>
<sequence length="168" mass="19548">MIVSFSVLSFVQSLALTVMLHPLHVSVTEVEYDEKDKALEIMMRVFVDDLELTMRNKLNQPELDITEPKGMTLDQMVLPYITEHFKLSLDNKVQKIHYLGHEKEGEAFIFFIEVQNVKKWKSIQVMNDIIMEIHEDQSNLVHVTVKGKVRSLRLTKSKSQDVLTFDTK</sequence>
<dbReference type="OrthoDB" id="5735516at2"/>
<dbReference type="RefSeq" id="WP_079687777.1">
    <property type="nucleotide sequence ID" value="NZ_FUZU01000002.1"/>
</dbReference>
<dbReference type="InterPro" id="IPR046525">
    <property type="entry name" value="DUF6702"/>
</dbReference>
<dbReference type="AlphaFoldDB" id="A0A1T5LH62"/>
<evidence type="ECO:0000313" key="1">
    <source>
        <dbReference type="EMBL" id="SKC75362.1"/>
    </source>
</evidence>
<name>A0A1T5LH62_9BACT</name>
<gene>
    <name evidence="1" type="ORF">SAMN05660236_3235</name>
</gene>
<dbReference type="Pfam" id="PF20420">
    <property type="entry name" value="DUF6702"/>
    <property type="match status" value="1"/>
</dbReference>
<reference evidence="1 2" key="1">
    <citation type="submission" date="2017-02" db="EMBL/GenBank/DDBJ databases">
        <authorList>
            <person name="Peterson S.W."/>
        </authorList>
    </citation>
    <scope>NUCLEOTIDE SEQUENCE [LARGE SCALE GENOMIC DNA]</scope>
    <source>
        <strain evidence="1 2">DSM 25262</strain>
    </source>
</reference>